<dbReference type="OrthoDB" id="8612316at2"/>
<feature type="domain" description="RDD" evidence="7">
    <location>
        <begin position="58"/>
        <end position="190"/>
    </location>
</feature>
<keyword evidence="5 6" id="KW-0472">Membrane</keyword>
<evidence type="ECO:0000256" key="6">
    <source>
        <dbReference type="SAM" id="Phobius"/>
    </source>
</evidence>
<evidence type="ECO:0000313" key="9">
    <source>
        <dbReference type="Proteomes" id="UP000239007"/>
    </source>
</evidence>
<sequence>MDSNVDFSNYSLEELHSSAASIDRDLYPERAKLIDDLILQKQQQPENQGAPIIEGDLASRGHRFAAAIVDGLIAIIVSLPMIFYVGLEKLQEETFEVMALSFLYGLTILLILHGYLLYNYAQTIGKHYMGIRVENLDGTQATFSTILLKRMLPMQVISFIPGVGSIIAGFVDPLFIFGKDKRCLHDYIAKTKVCYVDGDTDAEKAE</sequence>
<evidence type="ECO:0000259" key="7">
    <source>
        <dbReference type="Pfam" id="PF06271"/>
    </source>
</evidence>
<keyword evidence="9" id="KW-1185">Reference proteome</keyword>
<dbReference type="RefSeq" id="WP_105051069.1">
    <property type="nucleotide sequence ID" value="NZ_BMYG01000004.1"/>
</dbReference>
<name>A0A2S7URK4_9GAMM</name>
<feature type="transmembrane region" description="Helical" evidence="6">
    <location>
        <begin position="64"/>
        <end position="85"/>
    </location>
</feature>
<dbReference type="EMBL" id="MSCH01000003">
    <property type="protein sequence ID" value="PQJ52606.1"/>
    <property type="molecule type" value="Genomic_DNA"/>
</dbReference>
<comment type="subcellular location">
    <subcellularLocation>
        <location evidence="1">Cell membrane</location>
        <topology evidence="1">Multi-pass membrane protein</topology>
    </subcellularLocation>
</comment>
<keyword evidence="3 6" id="KW-0812">Transmembrane</keyword>
<dbReference type="AlphaFoldDB" id="A0A2S7URK4"/>
<feature type="transmembrane region" description="Helical" evidence="6">
    <location>
        <begin position="156"/>
        <end position="177"/>
    </location>
</feature>
<dbReference type="Proteomes" id="UP000239007">
    <property type="component" value="Unassembled WGS sequence"/>
</dbReference>
<evidence type="ECO:0000256" key="1">
    <source>
        <dbReference type="ARBA" id="ARBA00004651"/>
    </source>
</evidence>
<dbReference type="PANTHER" id="PTHR36115">
    <property type="entry name" value="PROLINE-RICH ANTIGEN HOMOLOG-RELATED"/>
    <property type="match status" value="1"/>
</dbReference>
<dbReference type="InterPro" id="IPR010432">
    <property type="entry name" value="RDD"/>
</dbReference>
<evidence type="ECO:0000256" key="3">
    <source>
        <dbReference type="ARBA" id="ARBA00022692"/>
    </source>
</evidence>
<dbReference type="Pfam" id="PF06271">
    <property type="entry name" value="RDD"/>
    <property type="match status" value="1"/>
</dbReference>
<keyword evidence="2" id="KW-1003">Cell membrane</keyword>
<evidence type="ECO:0000256" key="2">
    <source>
        <dbReference type="ARBA" id="ARBA00022475"/>
    </source>
</evidence>
<proteinExistence type="predicted"/>
<dbReference type="GO" id="GO:0005886">
    <property type="term" value="C:plasma membrane"/>
    <property type="evidence" value="ECO:0007669"/>
    <property type="project" value="UniProtKB-SubCell"/>
</dbReference>
<evidence type="ECO:0000256" key="5">
    <source>
        <dbReference type="ARBA" id="ARBA00023136"/>
    </source>
</evidence>
<evidence type="ECO:0000313" key="8">
    <source>
        <dbReference type="EMBL" id="PQJ52606.1"/>
    </source>
</evidence>
<protein>
    <submittedName>
        <fullName evidence="8">RDD family protein</fullName>
    </submittedName>
</protein>
<keyword evidence="4 6" id="KW-1133">Transmembrane helix</keyword>
<accession>A0A2S7URK4</accession>
<feature type="transmembrane region" description="Helical" evidence="6">
    <location>
        <begin position="97"/>
        <end position="118"/>
    </location>
</feature>
<dbReference type="InterPro" id="IPR051791">
    <property type="entry name" value="Pra-immunoreactive"/>
</dbReference>
<gene>
    <name evidence="8" type="ORF">BTO11_02350</name>
</gene>
<dbReference type="PANTHER" id="PTHR36115:SF4">
    <property type="entry name" value="MEMBRANE PROTEIN"/>
    <property type="match status" value="1"/>
</dbReference>
<reference evidence="8 9" key="1">
    <citation type="submission" date="2016-12" db="EMBL/GenBank/DDBJ databases">
        <title>Diversity of luminous bacteria.</title>
        <authorList>
            <person name="Yoshizawa S."/>
            <person name="Kogure K."/>
        </authorList>
    </citation>
    <scope>NUCLEOTIDE SEQUENCE [LARGE SCALE GENOMIC DNA]</scope>
    <source>
        <strain evidence="8 9">SA4-48</strain>
    </source>
</reference>
<comment type="caution">
    <text evidence="8">The sequence shown here is derived from an EMBL/GenBank/DDBJ whole genome shotgun (WGS) entry which is preliminary data.</text>
</comment>
<evidence type="ECO:0000256" key="4">
    <source>
        <dbReference type="ARBA" id="ARBA00022989"/>
    </source>
</evidence>
<organism evidence="8 9">
    <name type="scientific">Psychrosphaera saromensis</name>
    <dbReference type="NCBI Taxonomy" id="716813"/>
    <lineage>
        <taxon>Bacteria</taxon>
        <taxon>Pseudomonadati</taxon>
        <taxon>Pseudomonadota</taxon>
        <taxon>Gammaproteobacteria</taxon>
        <taxon>Alteromonadales</taxon>
        <taxon>Pseudoalteromonadaceae</taxon>
        <taxon>Psychrosphaera</taxon>
    </lineage>
</organism>